<keyword evidence="9" id="KW-1185">Reference proteome</keyword>
<reference evidence="8" key="3">
    <citation type="submission" date="2020-12" db="UniProtKB">
        <authorList>
            <consortium name="EnsemblPlants"/>
        </authorList>
    </citation>
    <scope>IDENTIFICATION</scope>
</reference>
<dbReference type="EMBL" id="ABEU02000016">
    <property type="status" value="NOT_ANNOTATED_CDS"/>
    <property type="molecule type" value="Genomic_DNA"/>
</dbReference>
<dbReference type="Gramene" id="Pp3c16_23370V3.1">
    <property type="protein sequence ID" value="Pp3c16_23370V3.1"/>
    <property type="gene ID" value="Pp3c16_23370"/>
</dbReference>
<proteinExistence type="predicted"/>
<evidence type="ECO:0000256" key="2">
    <source>
        <dbReference type="ARBA" id="ARBA00022614"/>
    </source>
</evidence>
<organism evidence="8 9">
    <name type="scientific">Physcomitrium patens</name>
    <name type="common">Spreading-leaved earth moss</name>
    <name type="synonym">Physcomitrella patens</name>
    <dbReference type="NCBI Taxonomy" id="3218"/>
    <lineage>
        <taxon>Eukaryota</taxon>
        <taxon>Viridiplantae</taxon>
        <taxon>Streptophyta</taxon>
        <taxon>Embryophyta</taxon>
        <taxon>Bryophyta</taxon>
        <taxon>Bryophytina</taxon>
        <taxon>Bryopsida</taxon>
        <taxon>Funariidae</taxon>
        <taxon>Funariales</taxon>
        <taxon>Funariaceae</taxon>
        <taxon>Physcomitrium</taxon>
    </lineage>
</organism>
<dbReference type="InterPro" id="IPR032675">
    <property type="entry name" value="LRR_dom_sf"/>
</dbReference>
<name>A0A7I4B2Y6_PHYPA</name>
<evidence type="ECO:0000313" key="8">
    <source>
        <dbReference type="EnsemblPlants" id="Pp3c16_23370V3.1"/>
    </source>
</evidence>
<dbReference type="Gene3D" id="3.80.10.10">
    <property type="entry name" value="Ribonuclease Inhibitor"/>
    <property type="match status" value="1"/>
</dbReference>
<keyword evidence="3" id="KW-0812">Transmembrane</keyword>
<comment type="subcellular location">
    <subcellularLocation>
        <location evidence="1">Membrane</location>
        <topology evidence="1">Single-pass membrane protein</topology>
    </subcellularLocation>
</comment>
<dbReference type="PROSITE" id="PS51450">
    <property type="entry name" value="LRR"/>
    <property type="match status" value="1"/>
</dbReference>
<reference evidence="8 9" key="1">
    <citation type="journal article" date="2008" name="Science">
        <title>The Physcomitrella genome reveals evolutionary insights into the conquest of land by plants.</title>
        <authorList>
            <person name="Rensing S."/>
            <person name="Lang D."/>
            <person name="Zimmer A."/>
            <person name="Terry A."/>
            <person name="Salamov A."/>
            <person name="Shapiro H."/>
            <person name="Nishiyama T."/>
            <person name="Perroud P.-F."/>
            <person name="Lindquist E."/>
            <person name="Kamisugi Y."/>
            <person name="Tanahashi T."/>
            <person name="Sakakibara K."/>
            <person name="Fujita T."/>
            <person name="Oishi K."/>
            <person name="Shin-I T."/>
            <person name="Kuroki Y."/>
            <person name="Toyoda A."/>
            <person name="Suzuki Y."/>
            <person name="Hashimoto A."/>
            <person name="Yamaguchi K."/>
            <person name="Sugano A."/>
            <person name="Kohara Y."/>
            <person name="Fujiyama A."/>
            <person name="Anterola A."/>
            <person name="Aoki S."/>
            <person name="Ashton N."/>
            <person name="Barbazuk W.B."/>
            <person name="Barker E."/>
            <person name="Bennetzen J."/>
            <person name="Bezanilla M."/>
            <person name="Blankenship R."/>
            <person name="Cho S.H."/>
            <person name="Dutcher S."/>
            <person name="Estelle M."/>
            <person name="Fawcett J.A."/>
            <person name="Gundlach H."/>
            <person name="Hanada K."/>
            <person name="Heyl A."/>
            <person name="Hicks K.A."/>
            <person name="Hugh J."/>
            <person name="Lohr M."/>
            <person name="Mayer K."/>
            <person name="Melkozernov A."/>
            <person name="Murata T."/>
            <person name="Nelson D."/>
            <person name="Pils B."/>
            <person name="Prigge M."/>
            <person name="Reiss B."/>
            <person name="Renner T."/>
            <person name="Rombauts S."/>
            <person name="Rushton P."/>
            <person name="Sanderfoot A."/>
            <person name="Schween G."/>
            <person name="Shiu S.-H."/>
            <person name="Stueber K."/>
            <person name="Theodoulou F.L."/>
            <person name="Tu H."/>
            <person name="Van de Peer Y."/>
            <person name="Verrier P.J."/>
            <person name="Waters E."/>
            <person name="Wood A."/>
            <person name="Yang L."/>
            <person name="Cove D."/>
            <person name="Cuming A."/>
            <person name="Hasebe M."/>
            <person name="Lucas S."/>
            <person name="Mishler D.B."/>
            <person name="Reski R."/>
            <person name="Grigoriev I."/>
            <person name="Quatrano R.S."/>
            <person name="Boore J.L."/>
        </authorList>
    </citation>
    <scope>NUCLEOTIDE SEQUENCE [LARGE SCALE GENOMIC DNA]</scope>
    <source>
        <strain evidence="8 9">cv. Gransden 2004</strain>
    </source>
</reference>
<protein>
    <recommendedName>
        <fullName evidence="10">Leucine-rich repeat-containing N-terminal plant-type domain-containing protein</fullName>
    </recommendedName>
</protein>
<evidence type="ECO:0000256" key="5">
    <source>
        <dbReference type="ARBA" id="ARBA00022737"/>
    </source>
</evidence>
<evidence type="ECO:0000256" key="3">
    <source>
        <dbReference type="ARBA" id="ARBA00022692"/>
    </source>
</evidence>
<evidence type="ECO:0000256" key="6">
    <source>
        <dbReference type="ARBA" id="ARBA00022989"/>
    </source>
</evidence>
<evidence type="ECO:0008006" key="10">
    <source>
        <dbReference type="Google" id="ProtNLM"/>
    </source>
</evidence>
<keyword evidence="6" id="KW-1133">Transmembrane helix</keyword>
<evidence type="ECO:0000256" key="1">
    <source>
        <dbReference type="ARBA" id="ARBA00004167"/>
    </source>
</evidence>
<accession>A0A7I4B2Y6</accession>
<dbReference type="SUPFAM" id="SSF52058">
    <property type="entry name" value="L domain-like"/>
    <property type="match status" value="1"/>
</dbReference>
<dbReference type="AlphaFoldDB" id="A0A7I4B2Y6"/>
<evidence type="ECO:0000313" key="9">
    <source>
        <dbReference type="Proteomes" id="UP000006727"/>
    </source>
</evidence>
<reference evidence="8 9" key="2">
    <citation type="journal article" date="2018" name="Plant J.">
        <title>The Physcomitrella patens chromosome-scale assembly reveals moss genome structure and evolution.</title>
        <authorList>
            <person name="Lang D."/>
            <person name="Ullrich K.K."/>
            <person name="Murat F."/>
            <person name="Fuchs J."/>
            <person name="Jenkins J."/>
            <person name="Haas F.B."/>
            <person name="Piednoel M."/>
            <person name="Gundlach H."/>
            <person name="Van Bel M."/>
            <person name="Meyberg R."/>
            <person name="Vives C."/>
            <person name="Morata J."/>
            <person name="Symeonidi A."/>
            <person name="Hiss M."/>
            <person name="Muchero W."/>
            <person name="Kamisugi Y."/>
            <person name="Saleh O."/>
            <person name="Blanc G."/>
            <person name="Decker E.L."/>
            <person name="van Gessel N."/>
            <person name="Grimwood J."/>
            <person name="Hayes R.D."/>
            <person name="Graham S.W."/>
            <person name="Gunter L.E."/>
            <person name="McDaniel S.F."/>
            <person name="Hoernstein S.N.W."/>
            <person name="Larsson A."/>
            <person name="Li F.W."/>
            <person name="Perroud P.F."/>
            <person name="Phillips J."/>
            <person name="Ranjan P."/>
            <person name="Rokshar D.S."/>
            <person name="Rothfels C.J."/>
            <person name="Schneider L."/>
            <person name="Shu S."/>
            <person name="Stevenson D.W."/>
            <person name="Thummler F."/>
            <person name="Tillich M."/>
            <person name="Villarreal Aguilar J.C."/>
            <person name="Widiez T."/>
            <person name="Wong G.K."/>
            <person name="Wymore A."/>
            <person name="Zhang Y."/>
            <person name="Zimmer A.D."/>
            <person name="Quatrano R.S."/>
            <person name="Mayer K.F.X."/>
            <person name="Goodstein D."/>
            <person name="Casacuberta J.M."/>
            <person name="Vandepoele K."/>
            <person name="Reski R."/>
            <person name="Cuming A.C."/>
            <person name="Tuskan G.A."/>
            <person name="Maumus F."/>
            <person name="Salse J."/>
            <person name="Schmutz J."/>
            <person name="Rensing S.A."/>
        </authorList>
    </citation>
    <scope>NUCLEOTIDE SEQUENCE [LARGE SCALE GENOMIC DNA]</scope>
    <source>
        <strain evidence="8 9">cv. Gransden 2004</strain>
    </source>
</reference>
<evidence type="ECO:0000256" key="4">
    <source>
        <dbReference type="ARBA" id="ARBA00022729"/>
    </source>
</evidence>
<keyword evidence="2" id="KW-0433">Leucine-rich repeat</keyword>
<dbReference type="FunFam" id="3.80.10.10:FF:000129">
    <property type="entry name" value="Leucine-rich repeat receptor-like kinase"/>
    <property type="match status" value="1"/>
</dbReference>
<dbReference type="Proteomes" id="UP000006727">
    <property type="component" value="Chromosome 16"/>
</dbReference>
<keyword evidence="4" id="KW-0732">Signal</keyword>
<dbReference type="GO" id="GO:0016020">
    <property type="term" value="C:membrane"/>
    <property type="evidence" value="ECO:0007669"/>
    <property type="project" value="UniProtKB-SubCell"/>
</dbReference>
<sequence length="216" mass="23386">MNPLVEWKVYKLGGKSTPQCLEVYCPGSAAQFTCQFYSSGEVIVIDQIFCRLCLETGIGGLKLMNQAQLSFLESFRLVNDAGFVGEGVRVRRVADILNTSLGSGGGFFGRVRVGKNRYAEKAAFIYAVRADALVKVASSWGQLFPTWMGSDPCVNWERVTCSMGQVVELNLSAAGLSGPVPPEIGRLTSLRKLDLSNNAISGPIPSQLALLQNLQM</sequence>
<dbReference type="EnsemblPlants" id="Pp3c16_23370V3.1">
    <property type="protein sequence ID" value="Pp3c16_23370V3.1"/>
    <property type="gene ID" value="Pp3c16_23370"/>
</dbReference>
<keyword evidence="5" id="KW-0677">Repeat</keyword>
<keyword evidence="7" id="KW-0472">Membrane</keyword>
<dbReference type="InterPro" id="IPR001611">
    <property type="entry name" value="Leu-rich_rpt"/>
</dbReference>
<dbReference type="PANTHER" id="PTHR47988">
    <property type="entry name" value="SOMATIC EMBRYOGENESIS RECEPTOR KINASE 1"/>
    <property type="match status" value="1"/>
</dbReference>
<evidence type="ECO:0000256" key="7">
    <source>
        <dbReference type="ARBA" id="ARBA00023136"/>
    </source>
</evidence>
<dbReference type="Pfam" id="PF00560">
    <property type="entry name" value="LRR_1"/>
    <property type="match status" value="1"/>
</dbReference>